<evidence type="ECO:0000259" key="4">
    <source>
        <dbReference type="Pfam" id="PF22003"/>
    </source>
</evidence>
<dbReference type="Proteomes" id="UP000199120">
    <property type="component" value="Unassembled WGS sequence"/>
</dbReference>
<evidence type="ECO:0000259" key="3">
    <source>
        <dbReference type="Pfam" id="PF00419"/>
    </source>
</evidence>
<keyword evidence="1 2" id="KW-0732">Signal</keyword>
<reference evidence="6" key="1">
    <citation type="submission" date="2016-10" db="EMBL/GenBank/DDBJ databases">
        <authorList>
            <person name="Varghese N."/>
            <person name="Submissions S."/>
        </authorList>
    </citation>
    <scope>NUCLEOTIDE SEQUENCE [LARGE SCALE GENOMIC DNA]</scope>
    <source>
        <strain evidence="6">LMG 26416</strain>
    </source>
</reference>
<feature type="signal peptide" evidence="2">
    <location>
        <begin position="1"/>
        <end position="20"/>
    </location>
</feature>
<dbReference type="PANTHER" id="PTHR33420:SF3">
    <property type="entry name" value="FIMBRIAL SUBUNIT ELFA"/>
    <property type="match status" value="1"/>
</dbReference>
<organism evidence="5 6">
    <name type="scientific">Paraburkholderia caballeronis</name>
    <dbReference type="NCBI Taxonomy" id="416943"/>
    <lineage>
        <taxon>Bacteria</taxon>
        <taxon>Pseudomonadati</taxon>
        <taxon>Pseudomonadota</taxon>
        <taxon>Betaproteobacteria</taxon>
        <taxon>Burkholderiales</taxon>
        <taxon>Burkholderiaceae</taxon>
        <taxon>Paraburkholderia</taxon>
    </lineage>
</organism>
<feature type="domain" description="MrkD-like receptor binding" evidence="4">
    <location>
        <begin position="42"/>
        <end position="173"/>
    </location>
</feature>
<dbReference type="Pfam" id="PF00419">
    <property type="entry name" value="Fimbrial"/>
    <property type="match status" value="1"/>
</dbReference>
<accession>A0A1H7RH98</accession>
<dbReference type="AlphaFoldDB" id="A0A1H7RH98"/>
<dbReference type="EMBL" id="FOAJ01000010">
    <property type="protein sequence ID" value="SEL59562.1"/>
    <property type="molecule type" value="Genomic_DNA"/>
</dbReference>
<dbReference type="GO" id="GO:0009289">
    <property type="term" value="C:pilus"/>
    <property type="evidence" value="ECO:0007669"/>
    <property type="project" value="InterPro"/>
</dbReference>
<dbReference type="InterPro" id="IPR036937">
    <property type="entry name" value="Adhesion_dom_fimbrial_sf"/>
</dbReference>
<dbReference type="Gene3D" id="2.60.40.1090">
    <property type="entry name" value="Fimbrial-type adhesion domain"/>
    <property type="match status" value="1"/>
</dbReference>
<sequence>MKKFLFALLLSLLAVSGAHAACSFKSGSAVNTSISLPSTLNVLSDTPNGTILWSRDWLSSGSYNINCSGSGVVAGTLASGIGTSVDGFTNAKGYDSVFATNVPGIGISVYWCNTAVASCNRNYADVTPIPSLPASWGTISGSSYNSPTSWSVQLVKTGAISPGPLSAGGVSTISYMGLVIATLMITGSTPVATLGCQINPTNITVALPTVMKHDFTDSSPTPTGTSKATPFNISLACDAGVQVLYKIDGTQTGSDTNVLANSTGSGMAQGIGVQLLQGDPGSNSPVPIGQSVTYGSRTAGSGPMNIPLVATYYKTVPIANVVPGIVSVTATFTVLYQ</sequence>
<proteinExistence type="predicted"/>
<dbReference type="InterPro" id="IPR000259">
    <property type="entry name" value="Adhesion_dom_fimbrial"/>
</dbReference>
<dbReference type="InterPro" id="IPR054160">
    <property type="entry name" value="MrkD_recept-bd"/>
</dbReference>
<gene>
    <name evidence="5" type="ORF">SAMN05192542_1109</name>
</gene>
<feature type="chain" id="PRO_5030029219" evidence="2">
    <location>
        <begin position="21"/>
        <end position="337"/>
    </location>
</feature>
<name>A0A1H7RH98_9BURK</name>
<evidence type="ECO:0000256" key="2">
    <source>
        <dbReference type="SAM" id="SignalP"/>
    </source>
</evidence>
<protein>
    <submittedName>
        <fullName evidence="5">Pilin (Type 1 fimbria component protein)</fullName>
    </submittedName>
</protein>
<keyword evidence="6" id="KW-1185">Reference proteome</keyword>
<dbReference type="RefSeq" id="WP_166677019.1">
    <property type="nucleotide sequence ID" value="NZ_FNSR01000003.1"/>
</dbReference>
<dbReference type="PANTHER" id="PTHR33420">
    <property type="entry name" value="FIMBRIAL SUBUNIT ELFA-RELATED"/>
    <property type="match status" value="1"/>
</dbReference>
<dbReference type="GO" id="GO:0043709">
    <property type="term" value="P:cell adhesion involved in single-species biofilm formation"/>
    <property type="evidence" value="ECO:0007669"/>
    <property type="project" value="TreeGrafter"/>
</dbReference>
<dbReference type="InterPro" id="IPR050263">
    <property type="entry name" value="Bact_Fimbrial_Adh_Pro"/>
</dbReference>
<feature type="domain" description="Fimbrial-type adhesion" evidence="3">
    <location>
        <begin position="193"/>
        <end position="337"/>
    </location>
</feature>
<evidence type="ECO:0000313" key="5">
    <source>
        <dbReference type="EMBL" id="SEL59562.1"/>
    </source>
</evidence>
<dbReference type="STRING" id="416943.SAMN05445871_6273"/>
<evidence type="ECO:0000313" key="6">
    <source>
        <dbReference type="Proteomes" id="UP000199120"/>
    </source>
</evidence>
<evidence type="ECO:0000256" key="1">
    <source>
        <dbReference type="ARBA" id="ARBA00022729"/>
    </source>
</evidence>
<dbReference type="SUPFAM" id="SSF49401">
    <property type="entry name" value="Bacterial adhesins"/>
    <property type="match status" value="1"/>
</dbReference>
<dbReference type="InterPro" id="IPR008966">
    <property type="entry name" value="Adhesion_dom_sf"/>
</dbReference>
<dbReference type="Pfam" id="PF22003">
    <property type="entry name" value="MrkDrd"/>
    <property type="match status" value="1"/>
</dbReference>